<dbReference type="GeneID" id="35590665"/>
<evidence type="ECO:0000256" key="9">
    <source>
        <dbReference type="ARBA" id="ARBA00023136"/>
    </source>
</evidence>
<dbReference type="GO" id="GO:0005216">
    <property type="term" value="F:monoatomic ion channel activity"/>
    <property type="evidence" value="ECO:0007669"/>
    <property type="project" value="InterPro"/>
</dbReference>
<keyword evidence="7 11" id="KW-1133">Transmembrane helix</keyword>
<dbReference type="EMBL" id="CP026309">
    <property type="protein sequence ID" value="AUV80444.1"/>
    <property type="molecule type" value="Genomic_DNA"/>
</dbReference>
<dbReference type="SUPFAM" id="SSF81321">
    <property type="entry name" value="Family A G protein-coupled receptor-like"/>
    <property type="match status" value="1"/>
</dbReference>
<evidence type="ECO:0000256" key="5">
    <source>
        <dbReference type="ARBA" id="ARBA00022692"/>
    </source>
</evidence>
<dbReference type="PANTHER" id="PTHR28286">
    <property type="match status" value="1"/>
</dbReference>
<evidence type="ECO:0000256" key="1">
    <source>
        <dbReference type="ARBA" id="ARBA00004141"/>
    </source>
</evidence>
<keyword evidence="10" id="KW-0675">Receptor</keyword>
<dbReference type="GO" id="GO:0007602">
    <property type="term" value="P:phototransduction"/>
    <property type="evidence" value="ECO:0007669"/>
    <property type="project" value="UniProtKB-KW"/>
</dbReference>
<keyword evidence="3" id="KW-0600">Photoreceptor protein</keyword>
<dbReference type="PROSITE" id="PS00950">
    <property type="entry name" value="BACTERIAL_OPSIN_1"/>
    <property type="match status" value="1"/>
</dbReference>
<evidence type="ECO:0000256" key="2">
    <source>
        <dbReference type="ARBA" id="ARBA00008130"/>
    </source>
</evidence>
<feature type="transmembrane region" description="Helical" evidence="11">
    <location>
        <begin position="78"/>
        <end position="99"/>
    </location>
</feature>
<keyword evidence="5 11" id="KW-0812">Transmembrane</keyword>
<evidence type="ECO:0000256" key="4">
    <source>
        <dbReference type="ARBA" id="ARBA00022606"/>
    </source>
</evidence>
<evidence type="ECO:0000313" key="13">
    <source>
        <dbReference type="Proteomes" id="UP000236584"/>
    </source>
</evidence>
<reference evidence="12 13" key="1">
    <citation type="submission" date="2018-01" db="EMBL/GenBank/DDBJ databases">
        <title>Complete genome sequence of Salinigranum rubrum GX10T, an extremely halophilic archaeon isolated from a marine solar saltern.</title>
        <authorList>
            <person name="Han S."/>
        </authorList>
    </citation>
    <scope>NUCLEOTIDE SEQUENCE [LARGE SCALE GENOMIC DNA]</scope>
    <source>
        <strain evidence="12 13">GX10</strain>
    </source>
</reference>
<dbReference type="PRINTS" id="PR00251">
    <property type="entry name" value="BACTRLOPSIN"/>
</dbReference>
<dbReference type="Pfam" id="PF01036">
    <property type="entry name" value="Bac_rhodopsin"/>
    <property type="match status" value="1"/>
</dbReference>
<keyword evidence="4" id="KW-0716">Sensory transduction</keyword>
<evidence type="ECO:0000313" key="12">
    <source>
        <dbReference type="EMBL" id="AUV80444.1"/>
    </source>
</evidence>
<evidence type="ECO:0000256" key="10">
    <source>
        <dbReference type="ARBA" id="ARBA00023170"/>
    </source>
</evidence>
<evidence type="ECO:0000256" key="11">
    <source>
        <dbReference type="SAM" id="Phobius"/>
    </source>
</evidence>
<comment type="subcellular location">
    <subcellularLocation>
        <location evidence="1">Membrane</location>
        <topology evidence="1">Multi-pass membrane protein</topology>
    </subcellularLocation>
</comment>
<evidence type="ECO:0000256" key="8">
    <source>
        <dbReference type="ARBA" id="ARBA00022991"/>
    </source>
</evidence>
<evidence type="ECO:0000256" key="7">
    <source>
        <dbReference type="ARBA" id="ARBA00022989"/>
    </source>
</evidence>
<feature type="transmembrane region" description="Helical" evidence="11">
    <location>
        <begin position="134"/>
        <end position="155"/>
    </location>
</feature>
<proteinExistence type="inferred from homology"/>
<keyword evidence="13" id="KW-1185">Reference proteome</keyword>
<accession>A0A2I8VEZ7</accession>
<comment type="similarity">
    <text evidence="2">Belongs to the archaeal/bacterial/fungal opsin family.</text>
</comment>
<dbReference type="CDD" id="cd15244">
    <property type="entry name" value="7tm_bacteriorhodopsin"/>
    <property type="match status" value="1"/>
</dbReference>
<feature type="transmembrane region" description="Helical" evidence="11">
    <location>
        <begin position="176"/>
        <end position="199"/>
    </location>
</feature>
<dbReference type="PROSITE" id="PS00327">
    <property type="entry name" value="BACTERIAL_OPSIN_RET"/>
    <property type="match status" value="1"/>
</dbReference>
<protein>
    <submittedName>
        <fullName evidence="12">Rhodopsin</fullName>
    </submittedName>
</protein>
<dbReference type="KEGG" id="srub:C2R22_01210"/>
<dbReference type="Proteomes" id="UP000236584">
    <property type="component" value="Chromosome"/>
</dbReference>
<feature type="transmembrane region" description="Helical" evidence="11">
    <location>
        <begin position="6"/>
        <end position="27"/>
    </location>
</feature>
<dbReference type="GO" id="GO:0016020">
    <property type="term" value="C:membrane"/>
    <property type="evidence" value="ECO:0007669"/>
    <property type="project" value="UniProtKB-SubCell"/>
</dbReference>
<organism evidence="12 13">
    <name type="scientific">Salinigranum rubrum</name>
    <dbReference type="NCBI Taxonomy" id="755307"/>
    <lineage>
        <taxon>Archaea</taxon>
        <taxon>Methanobacteriati</taxon>
        <taxon>Methanobacteriota</taxon>
        <taxon>Stenosarchaea group</taxon>
        <taxon>Halobacteria</taxon>
        <taxon>Halobacteriales</taxon>
        <taxon>Haloferacaceae</taxon>
        <taxon>Salinigranum</taxon>
    </lineage>
</organism>
<feature type="transmembrane region" description="Helical" evidence="11">
    <location>
        <begin position="39"/>
        <end position="58"/>
    </location>
</feature>
<sequence>MATPGSESIWLWLGTAGMTLGTLYFVARGWGVEDAEQQRFYIITIFITAIASAAYFAMATGFGLTQVTVNGQVLDIYWGRYADWLFTTPLLLLDLALLARASKNTIYTLVGLDVLMIGTGVIGALAASSAFVRIVWWAISTVFLLFLLYFLLRALSEAAERQTPEVRKLTTTLRNMLVVLWLAYPVVWILGTEGTIGIIPLYWETAAFMVLDLTAKVGFGFVLLRSHSILEAATQSTGAAPTAD</sequence>
<dbReference type="PANTHER" id="PTHR28286:SF2">
    <property type="entry name" value="BACTERIORHODOPSIN _OPSIN, NOPA (EUROFUNG)"/>
    <property type="match status" value="1"/>
</dbReference>
<name>A0A2I8VEZ7_9EURY</name>
<dbReference type="Gene3D" id="1.20.1070.10">
    <property type="entry name" value="Rhodopsin 7-helix transmembrane proteins"/>
    <property type="match status" value="1"/>
</dbReference>
<gene>
    <name evidence="12" type="ORF">C2R22_01210</name>
</gene>
<dbReference type="GO" id="GO:0009881">
    <property type="term" value="F:photoreceptor activity"/>
    <property type="evidence" value="ECO:0007669"/>
    <property type="project" value="UniProtKB-KW"/>
</dbReference>
<dbReference type="AlphaFoldDB" id="A0A2I8VEZ7"/>
<dbReference type="OrthoDB" id="186433at2157"/>
<dbReference type="RefSeq" id="WP_103423952.1">
    <property type="nucleotide sequence ID" value="NZ_CP026309.1"/>
</dbReference>
<evidence type="ECO:0000256" key="6">
    <source>
        <dbReference type="ARBA" id="ARBA00022925"/>
    </source>
</evidence>
<dbReference type="SMART" id="SM01021">
    <property type="entry name" value="Bac_rhodopsin"/>
    <property type="match status" value="1"/>
</dbReference>
<dbReference type="InterPro" id="IPR018229">
    <property type="entry name" value="Rhodopsin_retinal_BS"/>
</dbReference>
<feature type="transmembrane region" description="Helical" evidence="11">
    <location>
        <begin position="106"/>
        <end position="128"/>
    </location>
</feature>
<keyword evidence="8" id="KW-0157">Chromophore</keyword>
<evidence type="ECO:0000256" key="3">
    <source>
        <dbReference type="ARBA" id="ARBA00022543"/>
    </source>
</evidence>
<keyword evidence="9 11" id="KW-0472">Membrane</keyword>
<dbReference type="InterPro" id="IPR001425">
    <property type="entry name" value="Arc/bac/fun_rhodopsins"/>
</dbReference>
<keyword evidence="6" id="KW-0681">Retinal protein</keyword>